<evidence type="ECO:0000313" key="1">
    <source>
        <dbReference type="EMBL" id="VDI01019.1"/>
    </source>
</evidence>
<name>A0A8B6C7A2_MYTGA</name>
<dbReference type="PANTHER" id="PTHR16038:SF4">
    <property type="entry name" value="WD REPEAT-CONTAINING PROTEIN 74"/>
    <property type="match status" value="1"/>
</dbReference>
<dbReference type="InterPro" id="IPR015943">
    <property type="entry name" value="WD40/YVTN_repeat-like_dom_sf"/>
</dbReference>
<dbReference type="GO" id="GO:0042273">
    <property type="term" value="P:ribosomal large subunit biogenesis"/>
    <property type="evidence" value="ECO:0007669"/>
    <property type="project" value="InterPro"/>
</dbReference>
<dbReference type="SUPFAM" id="SSF50978">
    <property type="entry name" value="WD40 repeat-like"/>
    <property type="match status" value="1"/>
</dbReference>
<dbReference type="Gene3D" id="2.130.10.10">
    <property type="entry name" value="YVTN repeat-like/Quinoprotein amine dehydrogenase"/>
    <property type="match status" value="2"/>
</dbReference>
<dbReference type="InterPro" id="IPR037379">
    <property type="entry name" value="WDR74/Nsa1"/>
</dbReference>
<evidence type="ECO:0000313" key="2">
    <source>
        <dbReference type="Proteomes" id="UP000596742"/>
    </source>
</evidence>
<protein>
    <submittedName>
        <fullName evidence="1">Ribosome biogenesis protein NSA1</fullName>
    </submittedName>
</protein>
<proteinExistence type="predicted"/>
<gene>
    <name evidence="1" type="ORF">MGAL_10B087103</name>
</gene>
<dbReference type="SMART" id="SM00320">
    <property type="entry name" value="WD40"/>
    <property type="match status" value="4"/>
</dbReference>
<organism evidence="1 2">
    <name type="scientific">Mytilus galloprovincialis</name>
    <name type="common">Mediterranean mussel</name>
    <dbReference type="NCBI Taxonomy" id="29158"/>
    <lineage>
        <taxon>Eukaryota</taxon>
        <taxon>Metazoa</taxon>
        <taxon>Spiralia</taxon>
        <taxon>Lophotrochozoa</taxon>
        <taxon>Mollusca</taxon>
        <taxon>Bivalvia</taxon>
        <taxon>Autobranchia</taxon>
        <taxon>Pteriomorphia</taxon>
        <taxon>Mytilida</taxon>
        <taxon>Mytiloidea</taxon>
        <taxon>Mytilidae</taxon>
        <taxon>Mytilinae</taxon>
        <taxon>Mytilus</taxon>
    </lineage>
</organism>
<dbReference type="AlphaFoldDB" id="A0A8B6C7A2"/>
<dbReference type="InterPro" id="IPR001680">
    <property type="entry name" value="WD40_rpt"/>
</dbReference>
<dbReference type="CDD" id="cd22857">
    <property type="entry name" value="WDR74"/>
    <property type="match status" value="1"/>
</dbReference>
<reference evidence="1" key="1">
    <citation type="submission" date="2018-11" db="EMBL/GenBank/DDBJ databases">
        <authorList>
            <person name="Alioto T."/>
            <person name="Alioto T."/>
        </authorList>
    </citation>
    <scope>NUCLEOTIDE SEQUENCE</scope>
</reference>
<dbReference type="EMBL" id="UYJE01001307">
    <property type="protein sequence ID" value="VDI01019.1"/>
    <property type="molecule type" value="Genomic_DNA"/>
</dbReference>
<dbReference type="GO" id="GO:0005730">
    <property type="term" value="C:nucleolus"/>
    <property type="evidence" value="ECO:0007669"/>
    <property type="project" value="InterPro"/>
</dbReference>
<dbReference type="GO" id="GO:0030687">
    <property type="term" value="C:preribosome, large subunit precursor"/>
    <property type="evidence" value="ECO:0007669"/>
    <property type="project" value="TreeGrafter"/>
</dbReference>
<comment type="caution">
    <text evidence="1">The sequence shown here is derived from an EMBL/GenBank/DDBJ whole genome shotgun (WGS) entry which is preliminary data.</text>
</comment>
<keyword evidence="2" id="KW-1185">Reference proteome</keyword>
<dbReference type="PANTHER" id="PTHR16038">
    <property type="entry name" value="NOP SEVEN ASSOCIATED PROTEIN 1"/>
    <property type="match status" value="1"/>
</dbReference>
<accession>A0A8B6C7A2</accession>
<sequence length="382" mass="43585">MAAPRKFNVFAGSETGLLKGVNTLTNKWDNINQIANADKENEIRDICSSSNFTNELYFGTRSYKVFSYDIREDCIKHVFQLENRKPNCKALKTCGENIITAGEDGIVKVWNNNHELVKEFSSGVTLNSNLCCMIQSPDTPDLIATGGKETDLKIWNINDSEKALFEAKNVKNDWLNLRVPIWVLDAEFIPSTDKIVTSTGYKQVRIYDPKVQRRPVLDMTFDEFPITALSVCPLANNQAVIGNSRGKMATIDFRKGSVVNIFKGLAGSIRDLKCYKTEPYVASCGLDRYVRIHDYKTKELKHKFYLKSRLNCLYLNESCSEEISSKNIEEKMPEVQSNNCKENNDDEEIWNQMEVIKTKRKGDILETGIASELKKKRLKNRK</sequence>
<dbReference type="Proteomes" id="UP000596742">
    <property type="component" value="Unassembled WGS sequence"/>
</dbReference>
<dbReference type="InterPro" id="IPR036322">
    <property type="entry name" value="WD40_repeat_dom_sf"/>
</dbReference>
<dbReference type="OrthoDB" id="18388at2759"/>
<dbReference type="Pfam" id="PF00400">
    <property type="entry name" value="WD40"/>
    <property type="match status" value="1"/>
</dbReference>